<keyword evidence="5 9" id="KW-0812">Transmembrane</keyword>
<keyword evidence="7 9" id="KW-0472">Membrane</keyword>
<protein>
    <submittedName>
        <fullName evidence="10">AI-2E family transporter</fullName>
    </submittedName>
</protein>
<feature type="compositionally biased region" description="Basic and acidic residues" evidence="8">
    <location>
        <begin position="1"/>
        <end position="16"/>
    </location>
</feature>
<evidence type="ECO:0000256" key="1">
    <source>
        <dbReference type="ARBA" id="ARBA00004651"/>
    </source>
</evidence>
<comment type="caution">
    <text evidence="10">The sequence shown here is derived from an EMBL/GenBank/DDBJ whole genome shotgun (WGS) entry which is preliminary data.</text>
</comment>
<keyword evidence="6 9" id="KW-1133">Transmembrane helix</keyword>
<sequence>MTEQEKTEKGQEETRRRTMRHATPPGENHKFVKNDQYFTVCIYTFVLVVASALAIKAIVSFDQTRVFFGGLVRAIGPFLIALLIAYVLNPFVKAMNRLIRKLFPRMKARPSMVLSMILVYILGLGLIITLLVFVLPEMVRNLVDLINQIPAVYQGLMDFLENLQDQFPTADFSSIITMLQDTQSDLMTGLSDIAGDLIPVLYTASVSVVAWVGNFLIALIVSVYMLYGKTSLKRLIKIVLCGFIPREKLPGVKKVMMECNQIFSRYLVSKMIDSFIVGVLCGIFMSILRIPYALLISVVMAIVNMIPYFGPFIGAIPGFIIILCVDPIKAVIFAVLILCLQQFDSLIMEPKIVGNYTGIKPIWIIFAVTIGGKFFGVAGMFLGVPVMATLTYLAELYMRRRLEKKGIAMEEIQ</sequence>
<evidence type="ECO:0000256" key="3">
    <source>
        <dbReference type="ARBA" id="ARBA00022448"/>
    </source>
</evidence>
<evidence type="ECO:0000256" key="8">
    <source>
        <dbReference type="SAM" id="MobiDB-lite"/>
    </source>
</evidence>
<dbReference type="AlphaFoldDB" id="A0A9D1T940"/>
<feature type="region of interest" description="Disordered" evidence="8">
    <location>
        <begin position="1"/>
        <end position="25"/>
    </location>
</feature>
<reference evidence="10" key="1">
    <citation type="submission" date="2020-10" db="EMBL/GenBank/DDBJ databases">
        <authorList>
            <person name="Gilroy R."/>
        </authorList>
    </citation>
    <scope>NUCLEOTIDE SEQUENCE</scope>
    <source>
        <strain evidence="10">ChiBcec6-7307</strain>
    </source>
</reference>
<evidence type="ECO:0000256" key="6">
    <source>
        <dbReference type="ARBA" id="ARBA00022989"/>
    </source>
</evidence>
<keyword evidence="3" id="KW-0813">Transport</keyword>
<dbReference type="EMBL" id="DVOS01000040">
    <property type="protein sequence ID" value="HIV23217.1"/>
    <property type="molecule type" value="Genomic_DNA"/>
</dbReference>
<reference evidence="10" key="2">
    <citation type="journal article" date="2021" name="PeerJ">
        <title>Extensive microbial diversity within the chicken gut microbiome revealed by metagenomics and culture.</title>
        <authorList>
            <person name="Gilroy R."/>
            <person name="Ravi A."/>
            <person name="Getino M."/>
            <person name="Pursley I."/>
            <person name="Horton D.L."/>
            <person name="Alikhan N.F."/>
            <person name="Baker D."/>
            <person name="Gharbi K."/>
            <person name="Hall N."/>
            <person name="Watson M."/>
            <person name="Adriaenssens E.M."/>
            <person name="Foster-Nyarko E."/>
            <person name="Jarju S."/>
            <person name="Secka A."/>
            <person name="Antonio M."/>
            <person name="Oren A."/>
            <person name="Chaudhuri R.R."/>
            <person name="La Ragione R."/>
            <person name="Hildebrand F."/>
            <person name="Pallen M.J."/>
        </authorList>
    </citation>
    <scope>NUCLEOTIDE SEQUENCE</scope>
    <source>
        <strain evidence="10">ChiBcec6-7307</strain>
    </source>
</reference>
<comment type="similarity">
    <text evidence="2">Belongs to the autoinducer-2 exporter (AI-2E) (TC 2.A.86) family.</text>
</comment>
<keyword evidence="4" id="KW-1003">Cell membrane</keyword>
<accession>A0A9D1T940</accession>
<dbReference type="PANTHER" id="PTHR21716:SF53">
    <property type="entry name" value="PERMEASE PERM-RELATED"/>
    <property type="match status" value="1"/>
</dbReference>
<evidence type="ECO:0000256" key="7">
    <source>
        <dbReference type="ARBA" id="ARBA00023136"/>
    </source>
</evidence>
<dbReference type="Proteomes" id="UP000886889">
    <property type="component" value="Unassembled WGS sequence"/>
</dbReference>
<proteinExistence type="inferred from homology"/>
<feature type="transmembrane region" description="Helical" evidence="9">
    <location>
        <begin position="352"/>
        <end position="371"/>
    </location>
</feature>
<feature type="transmembrane region" description="Helical" evidence="9">
    <location>
        <begin position="377"/>
        <end position="397"/>
    </location>
</feature>
<name>A0A9D1T940_9FIRM</name>
<feature type="transmembrane region" description="Helical" evidence="9">
    <location>
        <begin position="275"/>
        <end position="303"/>
    </location>
</feature>
<feature type="transmembrane region" description="Helical" evidence="9">
    <location>
        <begin position="315"/>
        <end position="340"/>
    </location>
</feature>
<feature type="transmembrane region" description="Helical" evidence="9">
    <location>
        <begin position="37"/>
        <end position="59"/>
    </location>
</feature>
<dbReference type="Pfam" id="PF01594">
    <property type="entry name" value="AI-2E_transport"/>
    <property type="match status" value="1"/>
</dbReference>
<evidence type="ECO:0000256" key="2">
    <source>
        <dbReference type="ARBA" id="ARBA00009773"/>
    </source>
</evidence>
<feature type="transmembrane region" description="Helical" evidence="9">
    <location>
        <begin position="113"/>
        <end position="135"/>
    </location>
</feature>
<gene>
    <name evidence="10" type="ORF">IAC80_04680</name>
</gene>
<feature type="transmembrane region" description="Helical" evidence="9">
    <location>
        <begin position="200"/>
        <end position="227"/>
    </location>
</feature>
<feature type="transmembrane region" description="Helical" evidence="9">
    <location>
        <begin position="71"/>
        <end position="92"/>
    </location>
</feature>
<evidence type="ECO:0000313" key="10">
    <source>
        <dbReference type="EMBL" id="HIV23217.1"/>
    </source>
</evidence>
<dbReference type="GO" id="GO:0005886">
    <property type="term" value="C:plasma membrane"/>
    <property type="evidence" value="ECO:0007669"/>
    <property type="project" value="UniProtKB-SubCell"/>
</dbReference>
<dbReference type="PANTHER" id="PTHR21716">
    <property type="entry name" value="TRANSMEMBRANE PROTEIN"/>
    <property type="match status" value="1"/>
</dbReference>
<dbReference type="GO" id="GO:0055085">
    <property type="term" value="P:transmembrane transport"/>
    <property type="evidence" value="ECO:0007669"/>
    <property type="project" value="TreeGrafter"/>
</dbReference>
<evidence type="ECO:0000313" key="11">
    <source>
        <dbReference type="Proteomes" id="UP000886889"/>
    </source>
</evidence>
<evidence type="ECO:0000256" key="5">
    <source>
        <dbReference type="ARBA" id="ARBA00022692"/>
    </source>
</evidence>
<dbReference type="InterPro" id="IPR002549">
    <property type="entry name" value="AI-2E-like"/>
</dbReference>
<evidence type="ECO:0000256" key="4">
    <source>
        <dbReference type="ARBA" id="ARBA00022475"/>
    </source>
</evidence>
<comment type="subcellular location">
    <subcellularLocation>
        <location evidence="1">Cell membrane</location>
        <topology evidence="1">Multi-pass membrane protein</topology>
    </subcellularLocation>
</comment>
<evidence type="ECO:0000256" key="9">
    <source>
        <dbReference type="SAM" id="Phobius"/>
    </source>
</evidence>
<organism evidence="10 11">
    <name type="scientific">Candidatus Merdiplasma excrementigallinarum</name>
    <dbReference type="NCBI Taxonomy" id="2840864"/>
    <lineage>
        <taxon>Bacteria</taxon>
        <taxon>Bacillati</taxon>
        <taxon>Bacillota</taxon>
        <taxon>Clostridia</taxon>
        <taxon>Lachnospirales</taxon>
        <taxon>Lachnospiraceae</taxon>
        <taxon>Lachnospiraceae incertae sedis</taxon>
        <taxon>Candidatus Merdiplasma</taxon>
    </lineage>
</organism>